<dbReference type="Gene3D" id="3.90.190.10">
    <property type="entry name" value="Protein tyrosine phosphatase superfamily"/>
    <property type="match status" value="1"/>
</dbReference>
<keyword evidence="4" id="KW-0904">Protein phosphatase</keyword>
<proteinExistence type="inferred from homology"/>
<feature type="domain" description="Tyrosine-protein phosphatase" evidence="6">
    <location>
        <begin position="109"/>
        <end position="251"/>
    </location>
</feature>
<dbReference type="Pfam" id="PF00782">
    <property type="entry name" value="DSPc"/>
    <property type="match status" value="1"/>
</dbReference>
<dbReference type="EC" id="3.1.3.48" evidence="2"/>
<evidence type="ECO:0000256" key="1">
    <source>
        <dbReference type="ARBA" id="ARBA00008601"/>
    </source>
</evidence>
<sequence length="293" mass="33958">MSALTIVIAPGEAIDEKALMERIEPVNYGKPLLSMREEYIVVVYDSGDRSSDIIYELLARDGKTKSLHQLRGGFSEFDKKYKRLSYSAACMTYPEILEPPSKVSYTDAPPSEIVDGILFLGNELNARNIQQLKNCNIQFIVNCTLECENYFPEDFEYFRVSVDDTSDYNLLDYFEETFLKIDKAIANKCPVLIHCHQGVSRGPTFTIAYLVYSKHMNLNDAFHRVLERRPIVLPNRTFFWALVEYEKKITGSISFPLKRYYAYYGNHEIDIIPRIILNYYPTKTPLLMDQEQN</sequence>
<dbReference type="PROSITE" id="PS50054">
    <property type="entry name" value="TYR_PHOSPHATASE_DUAL"/>
    <property type="match status" value="1"/>
</dbReference>
<dbReference type="PANTHER" id="PTHR10159:SF525">
    <property type="entry name" value="MAP KINASE PHOSPHATASE WITH LEUCINE-RICH REPEATS PROTEIN 3"/>
    <property type="match status" value="1"/>
</dbReference>
<dbReference type="InterPro" id="IPR020422">
    <property type="entry name" value="TYR_PHOSPHATASE_DUAL_dom"/>
</dbReference>
<dbReference type="GO" id="GO:0004722">
    <property type="term" value="F:protein serine/threonine phosphatase activity"/>
    <property type="evidence" value="ECO:0007669"/>
    <property type="project" value="UniProtKB-EC"/>
</dbReference>
<dbReference type="GO" id="GO:0043409">
    <property type="term" value="P:negative regulation of MAPK cascade"/>
    <property type="evidence" value="ECO:0007669"/>
    <property type="project" value="TreeGrafter"/>
</dbReference>
<dbReference type="SUPFAM" id="SSF52799">
    <property type="entry name" value="(Phosphotyrosine protein) phosphatases II"/>
    <property type="match status" value="1"/>
</dbReference>
<dbReference type="AlphaFoldDB" id="A0A6B2LCI2"/>
<organism evidence="8">
    <name type="scientific">Arcella intermedia</name>
    <dbReference type="NCBI Taxonomy" id="1963864"/>
    <lineage>
        <taxon>Eukaryota</taxon>
        <taxon>Amoebozoa</taxon>
        <taxon>Tubulinea</taxon>
        <taxon>Elardia</taxon>
        <taxon>Arcellinida</taxon>
        <taxon>Sphaerothecina</taxon>
        <taxon>Arcellidae</taxon>
        <taxon>Arcella</taxon>
    </lineage>
</organism>
<evidence type="ECO:0000256" key="5">
    <source>
        <dbReference type="ARBA" id="ARBA00047761"/>
    </source>
</evidence>
<comment type="similarity">
    <text evidence="1">Belongs to the protein-tyrosine phosphatase family. Non-receptor class dual specificity subfamily.</text>
</comment>
<dbReference type="SMART" id="SM00195">
    <property type="entry name" value="DSPc"/>
    <property type="match status" value="1"/>
</dbReference>
<evidence type="ECO:0000256" key="3">
    <source>
        <dbReference type="ARBA" id="ARBA00022801"/>
    </source>
</evidence>
<dbReference type="GO" id="GO:0005737">
    <property type="term" value="C:cytoplasm"/>
    <property type="evidence" value="ECO:0007669"/>
    <property type="project" value="TreeGrafter"/>
</dbReference>
<name>A0A6B2LCI2_9EUKA</name>
<dbReference type="GO" id="GO:0004725">
    <property type="term" value="F:protein tyrosine phosphatase activity"/>
    <property type="evidence" value="ECO:0007669"/>
    <property type="project" value="UniProtKB-EC"/>
</dbReference>
<evidence type="ECO:0000256" key="2">
    <source>
        <dbReference type="ARBA" id="ARBA00013064"/>
    </source>
</evidence>
<dbReference type="PANTHER" id="PTHR10159">
    <property type="entry name" value="DUAL SPECIFICITY PROTEIN PHOSPHATASE"/>
    <property type="match status" value="1"/>
</dbReference>
<dbReference type="PROSITE" id="PS50056">
    <property type="entry name" value="TYR_PHOSPHATASE_2"/>
    <property type="match status" value="1"/>
</dbReference>
<protein>
    <recommendedName>
        <fullName evidence="2">protein-tyrosine-phosphatase</fullName>
        <ecNumber evidence="2">3.1.3.48</ecNumber>
    </recommendedName>
</protein>
<dbReference type="CDD" id="cd14498">
    <property type="entry name" value="DSP"/>
    <property type="match status" value="1"/>
</dbReference>
<keyword evidence="3" id="KW-0378">Hydrolase</keyword>
<reference evidence="8" key="1">
    <citation type="journal article" date="2020" name="J. Eukaryot. Microbiol.">
        <title>De novo Sequencing, Assembly and Annotation of the Transcriptome for the Free-Living Testate Amoeba Arcella intermedia.</title>
        <authorList>
            <person name="Ribeiro G.M."/>
            <person name="Porfirio-Sousa A.L."/>
            <person name="Maurer-Alcala X.X."/>
            <person name="Katz L.A."/>
            <person name="Lahr D.J.G."/>
        </authorList>
    </citation>
    <scope>NUCLEOTIDE SEQUENCE</scope>
</reference>
<dbReference type="EMBL" id="GIBP01005469">
    <property type="protein sequence ID" value="NDV34438.1"/>
    <property type="molecule type" value="Transcribed_RNA"/>
</dbReference>
<accession>A0A6B2LCI2</accession>
<evidence type="ECO:0000313" key="8">
    <source>
        <dbReference type="EMBL" id="NDV34438.1"/>
    </source>
</evidence>
<dbReference type="InterPro" id="IPR000387">
    <property type="entry name" value="Tyr_Pase_dom"/>
</dbReference>
<evidence type="ECO:0000259" key="7">
    <source>
        <dbReference type="PROSITE" id="PS50056"/>
    </source>
</evidence>
<dbReference type="InterPro" id="IPR029021">
    <property type="entry name" value="Prot-tyrosine_phosphatase-like"/>
</dbReference>
<feature type="domain" description="Tyrosine specific protein phosphatases" evidence="7">
    <location>
        <begin position="176"/>
        <end position="230"/>
    </location>
</feature>
<evidence type="ECO:0000259" key="6">
    <source>
        <dbReference type="PROSITE" id="PS50054"/>
    </source>
</evidence>
<evidence type="ECO:0000256" key="4">
    <source>
        <dbReference type="ARBA" id="ARBA00022912"/>
    </source>
</evidence>
<comment type="catalytic activity">
    <reaction evidence="5">
        <text>O-phospho-L-seryl-[protein] + H2O = L-seryl-[protein] + phosphate</text>
        <dbReference type="Rhea" id="RHEA:20629"/>
        <dbReference type="Rhea" id="RHEA-COMP:9863"/>
        <dbReference type="Rhea" id="RHEA-COMP:11604"/>
        <dbReference type="ChEBI" id="CHEBI:15377"/>
        <dbReference type="ChEBI" id="CHEBI:29999"/>
        <dbReference type="ChEBI" id="CHEBI:43474"/>
        <dbReference type="ChEBI" id="CHEBI:83421"/>
        <dbReference type="EC" id="3.1.3.16"/>
    </reaction>
</comment>
<dbReference type="InterPro" id="IPR000340">
    <property type="entry name" value="Dual-sp_phosphatase_cat-dom"/>
</dbReference>